<accession>U7D969</accession>
<dbReference type="STRING" id="1313304.CALK_2194"/>
<dbReference type="AlphaFoldDB" id="U7D969"/>
<dbReference type="OrthoDB" id="9806673at2"/>
<dbReference type="Proteomes" id="UP000017148">
    <property type="component" value="Unassembled WGS sequence"/>
</dbReference>
<dbReference type="SUPFAM" id="SSF75620">
    <property type="entry name" value="Release factor"/>
    <property type="match status" value="1"/>
</dbReference>
<dbReference type="eggNOG" id="COG0216">
    <property type="taxonomic scope" value="Bacteria"/>
</dbReference>
<dbReference type="FunFam" id="3.30.70.1660:FF:000002">
    <property type="entry name" value="Peptide chain release factor 1"/>
    <property type="match status" value="1"/>
</dbReference>
<dbReference type="InterPro" id="IPR050057">
    <property type="entry name" value="Prokaryotic/Mito_RF"/>
</dbReference>
<comment type="function">
    <text evidence="1 7">Peptide chain release factor 1 directs the termination of translation in response to the peptide chain termination codons UAG and UAA.</text>
</comment>
<evidence type="ECO:0000256" key="2">
    <source>
        <dbReference type="ARBA" id="ARBA00004496"/>
    </source>
</evidence>
<feature type="modified residue" description="N5-methylglutamine" evidence="7">
    <location>
        <position position="233"/>
    </location>
</feature>
<dbReference type="NCBIfam" id="TIGR00019">
    <property type="entry name" value="prfA"/>
    <property type="match status" value="1"/>
</dbReference>
<evidence type="ECO:0000256" key="6">
    <source>
        <dbReference type="ARBA" id="ARBA00022917"/>
    </source>
</evidence>
<evidence type="ECO:0000313" key="11">
    <source>
        <dbReference type="EMBL" id="ERP30945.1"/>
    </source>
</evidence>
<evidence type="ECO:0000256" key="5">
    <source>
        <dbReference type="ARBA" id="ARBA00022490"/>
    </source>
</evidence>
<dbReference type="Pfam" id="PF00472">
    <property type="entry name" value="RF-1"/>
    <property type="match status" value="1"/>
</dbReference>
<gene>
    <name evidence="7" type="primary">prfA</name>
    <name evidence="11" type="ORF">CALK_2194</name>
</gene>
<dbReference type="FunFam" id="3.30.70.1660:FF:000004">
    <property type="entry name" value="Peptide chain release factor 1"/>
    <property type="match status" value="1"/>
</dbReference>
<protein>
    <recommendedName>
        <fullName evidence="7 8">Peptide chain release factor 1</fullName>
        <shortName evidence="7">RF-1</shortName>
    </recommendedName>
</protein>
<feature type="coiled-coil region" evidence="9">
    <location>
        <begin position="38"/>
        <end position="94"/>
    </location>
</feature>
<dbReference type="PATRIC" id="fig|1313304.3.peg.2089"/>
<evidence type="ECO:0000256" key="4">
    <source>
        <dbReference type="ARBA" id="ARBA00022481"/>
    </source>
</evidence>
<dbReference type="Gene3D" id="3.30.160.20">
    <property type="match status" value="1"/>
</dbReference>
<evidence type="ECO:0000259" key="10">
    <source>
        <dbReference type="PROSITE" id="PS00745"/>
    </source>
</evidence>
<dbReference type="SMART" id="SM00937">
    <property type="entry name" value="PCRF"/>
    <property type="match status" value="1"/>
</dbReference>
<keyword evidence="12" id="KW-1185">Reference proteome</keyword>
<dbReference type="InterPro" id="IPR045853">
    <property type="entry name" value="Pep_chain_release_fac_I_sf"/>
</dbReference>
<evidence type="ECO:0000256" key="1">
    <source>
        <dbReference type="ARBA" id="ARBA00002986"/>
    </source>
</evidence>
<keyword evidence="5 7" id="KW-0963">Cytoplasm</keyword>
<reference evidence="11 12" key="1">
    <citation type="journal article" date="2013" name="Environ. Microbiol.">
        <title>Genome analysis of Chitinivibrio alkaliphilus gen. nov., sp. nov., a novel extremely haloalkaliphilic anaerobic chitinolytic bacterium from the candidate phylum Termite Group 3.</title>
        <authorList>
            <person name="Sorokin D.Y."/>
            <person name="Gumerov V.M."/>
            <person name="Rakitin A.L."/>
            <person name="Beletsky A.V."/>
            <person name="Damste J.S."/>
            <person name="Muyzer G."/>
            <person name="Mardanov A.V."/>
            <person name="Ravin N.V."/>
        </authorList>
    </citation>
    <scope>NUCLEOTIDE SEQUENCE [LARGE SCALE GENOMIC DNA]</scope>
    <source>
        <strain evidence="11 12">ACht1</strain>
    </source>
</reference>
<dbReference type="FunFam" id="3.30.160.20:FF:000004">
    <property type="entry name" value="Peptide chain release factor 1"/>
    <property type="match status" value="1"/>
</dbReference>
<comment type="subcellular location">
    <subcellularLocation>
        <location evidence="2 7">Cytoplasm</location>
    </subcellularLocation>
</comment>
<dbReference type="InterPro" id="IPR005139">
    <property type="entry name" value="PCRF"/>
</dbReference>
<name>U7D969_9BACT</name>
<evidence type="ECO:0000256" key="9">
    <source>
        <dbReference type="SAM" id="Coils"/>
    </source>
</evidence>
<dbReference type="Gene3D" id="6.10.140.1950">
    <property type="match status" value="1"/>
</dbReference>
<dbReference type="GO" id="GO:0016149">
    <property type="term" value="F:translation release factor activity, codon specific"/>
    <property type="evidence" value="ECO:0007669"/>
    <property type="project" value="UniProtKB-UniRule"/>
</dbReference>
<comment type="caution">
    <text evidence="11">The sequence shown here is derived from an EMBL/GenBank/DDBJ whole genome shotgun (WGS) entry which is preliminary data.</text>
</comment>
<evidence type="ECO:0000256" key="8">
    <source>
        <dbReference type="NCBIfam" id="TIGR00019"/>
    </source>
</evidence>
<dbReference type="HAMAP" id="MF_00093">
    <property type="entry name" value="Rel_fac_1"/>
    <property type="match status" value="1"/>
</dbReference>
<evidence type="ECO:0000256" key="7">
    <source>
        <dbReference type="HAMAP-Rule" id="MF_00093"/>
    </source>
</evidence>
<keyword evidence="4 7" id="KW-0488">Methylation</keyword>
<dbReference type="InterPro" id="IPR004373">
    <property type="entry name" value="RF-1"/>
</dbReference>
<dbReference type="EMBL" id="ASJR01000025">
    <property type="protein sequence ID" value="ERP30945.1"/>
    <property type="molecule type" value="Genomic_DNA"/>
</dbReference>
<dbReference type="InterPro" id="IPR000352">
    <property type="entry name" value="Pep_chain_release_fac_I"/>
</dbReference>
<dbReference type="PANTHER" id="PTHR43804:SF7">
    <property type="entry name" value="LD18447P"/>
    <property type="match status" value="1"/>
</dbReference>
<feature type="domain" description="Prokaryotic-type class I peptide chain release factors" evidence="10">
    <location>
        <begin position="226"/>
        <end position="242"/>
    </location>
</feature>
<dbReference type="RefSeq" id="WP_022637570.1">
    <property type="nucleotide sequence ID" value="NZ_ASJR01000025.1"/>
</dbReference>
<evidence type="ECO:0000313" key="12">
    <source>
        <dbReference type="Proteomes" id="UP000017148"/>
    </source>
</evidence>
<keyword evidence="9" id="KW-0175">Coiled coil</keyword>
<proteinExistence type="inferred from homology"/>
<keyword evidence="6 7" id="KW-0648">Protein biosynthesis</keyword>
<dbReference type="PANTHER" id="PTHR43804">
    <property type="entry name" value="LD18447P"/>
    <property type="match status" value="1"/>
</dbReference>
<comment type="similarity">
    <text evidence="3 7">Belongs to the prokaryotic/mitochondrial release factor family.</text>
</comment>
<dbReference type="Gene3D" id="3.30.70.1660">
    <property type="match status" value="1"/>
</dbReference>
<evidence type="ECO:0000256" key="3">
    <source>
        <dbReference type="ARBA" id="ARBA00010835"/>
    </source>
</evidence>
<dbReference type="PROSITE" id="PS00745">
    <property type="entry name" value="RF_PROK_I"/>
    <property type="match status" value="1"/>
</dbReference>
<dbReference type="Pfam" id="PF03462">
    <property type="entry name" value="PCRF"/>
    <property type="match status" value="1"/>
</dbReference>
<sequence>MIEKIESFLKRHAALEKEMADPDFANDQNRMKVIGQEYTDLNNKLPKLKEYLEFMERRQESSELLRSEKDPELVEMAKMELEEIDAALPSLEEEVKKLLVPTNPADFKNALIEIRAGTGGVEAGLFANELMRMYHSFCEQKGFSVEVMSTNYSEPDALKEGMLMVSGEKAYGLLKYESGVHRVQRVPKTESQGRVHTSAASVVVLPEAEEVEIEIDKNDLRIDYYRSSGPGGQSVNTTDSAVRIIHLPTNITVTCQDEKSQHKNKAQAMKILQSRLYDHELQKKQKEDSESRLSMIGTGDRSQKIRTYNYPQGRVTDHRINFSVFKLESVLGGDLDDFIDALSQEAMQESLRKAGEPSDDA</sequence>
<dbReference type="NCBIfam" id="NF001859">
    <property type="entry name" value="PRK00591.1"/>
    <property type="match status" value="1"/>
</dbReference>
<organism evidence="11 12">
    <name type="scientific">Chitinivibrio alkaliphilus ACht1</name>
    <dbReference type="NCBI Taxonomy" id="1313304"/>
    <lineage>
        <taxon>Bacteria</taxon>
        <taxon>Pseudomonadati</taxon>
        <taxon>Fibrobacterota</taxon>
        <taxon>Chitinivibrionia</taxon>
        <taxon>Chitinivibrionales</taxon>
        <taxon>Chitinivibrionaceae</taxon>
        <taxon>Chitinivibrio</taxon>
    </lineage>
</organism>
<dbReference type="GO" id="GO:0005829">
    <property type="term" value="C:cytosol"/>
    <property type="evidence" value="ECO:0007669"/>
    <property type="project" value="UniProtKB-ARBA"/>
</dbReference>
<comment type="PTM">
    <text evidence="7">Methylated by PrmC. Methylation increases the termination efficiency of RF1.</text>
</comment>